<proteinExistence type="predicted"/>
<evidence type="ECO:0000313" key="1">
    <source>
        <dbReference type="EMBL" id="JAH21517.1"/>
    </source>
</evidence>
<reference evidence="1" key="2">
    <citation type="journal article" date="2015" name="Fish Shellfish Immunol.">
        <title>Early steps in the European eel (Anguilla anguilla)-Vibrio vulnificus interaction in the gills: Role of the RtxA13 toxin.</title>
        <authorList>
            <person name="Callol A."/>
            <person name="Pajuelo D."/>
            <person name="Ebbesson L."/>
            <person name="Teles M."/>
            <person name="MacKenzie S."/>
            <person name="Amaro C."/>
        </authorList>
    </citation>
    <scope>NUCLEOTIDE SEQUENCE</scope>
</reference>
<dbReference type="EMBL" id="GBXM01087060">
    <property type="protein sequence ID" value="JAH21517.1"/>
    <property type="molecule type" value="Transcribed_RNA"/>
</dbReference>
<accession>A0A0E9QYF8</accession>
<organism evidence="1">
    <name type="scientific">Anguilla anguilla</name>
    <name type="common">European freshwater eel</name>
    <name type="synonym">Muraena anguilla</name>
    <dbReference type="NCBI Taxonomy" id="7936"/>
    <lineage>
        <taxon>Eukaryota</taxon>
        <taxon>Metazoa</taxon>
        <taxon>Chordata</taxon>
        <taxon>Craniata</taxon>
        <taxon>Vertebrata</taxon>
        <taxon>Euteleostomi</taxon>
        <taxon>Actinopterygii</taxon>
        <taxon>Neopterygii</taxon>
        <taxon>Teleostei</taxon>
        <taxon>Anguilliformes</taxon>
        <taxon>Anguillidae</taxon>
        <taxon>Anguilla</taxon>
    </lineage>
</organism>
<name>A0A0E9QYF8_ANGAN</name>
<protein>
    <submittedName>
        <fullName evidence="1">Uncharacterized protein</fullName>
    </submittedName>
</protein>
<dbReference type="AlphaFoldDB" id="A0A0E9QYF8"/>
<reference evidence="1" key="1">
    <citation type="submission" date="2014-11" db="EMBL/GenBank/DDBJ databases">
        <authorList>
            <person name="Amaro Gonzalez C."/>
        </authorList>
    </citation>
    <scope>NUCLEOTIDE SEQUENCE</scope>
</reference>
<sequence length="33" mass="3634">MLDITLKQGTVPCSVIGHAHPISFKTYKIGLHK</sequence>